<dbReference type="Proteomes" id="UP001474421">
    <property type="component" value="Unassembled WGS sequence"/>
</dbReference>
<organism evidence="1 2">
    <name type="scientific">Crotalus adamanteus</name>
    <name type="common">Eastern diamondback rattlesnake</name>
    <dbReference type="NCBI Taxonomy" id="8729"/>
    <lineage>
        <taxon>Eukaryota</taxon>
        <taxon>Metazoa</taxon>
        <taxon>Chordata</taxon>
        <taxon>Craniata</taxon>
        <taxon>Vertebrata</taxon>
        <taxon>Euteleostomi</taxon>
        <taxon>Lepidosauria</taxon>
        <taxon>Squamata</taxon>
        <taxon>Bifurcata</taxon>
        <taxon>Unidentata</taxon>
        <taxon>Episquamata</taxon>
        <taxon>Toxicofera</taxon>
        <taxon>Serpentes</taxon>
        <taxon>Colubroidea</taxon>
        <taxon>Viperidae</taxon>
        <taxon>Crotalinae</taxon>
        <taxon>Crotalus</taxon>
    </lineage>
</organism>
<name>A0AAW1CBP2_CROAD</name>
<dbReference type="AlphaFoldDB" id="A0AAW1CBP2"/>
<evidence type="ECO:0000313" key="2">
    <source>
        <dbReference type="Proteomes" id="UP001474421"/>
    </source>
</evidence>
<dbReference type="EMBL" id="JAOTOJ010000001">
    <property type="protein sequence ID" value="KAK9411800.1"/>
    <property type="molecule type" value="Genomic_DNA"/>
</dbReference>
<keyword evidence="2" id="KW-1185">Reference proteome</keyword>
<proteinExistence type="predicted"/>
<accession>A0AAW1CBP2</accession>
<sequence>MNRSKRGSVICSDMSSASNSLAREFLSDVSHLCNAVDQRVEGREEEEEKTHIAALGQYLIQGRGFILLTKLNSIIDQELTCREDLLTLLLSLLPLVWKIPVDKEKAIDFNLPFSVEICLTKETTLSSLKLTQEKQNIGENVHLSAQASGKLNTSWKNRRQRKTTHRYSSAASNPIYFSQAMDLVHEFIQQQGFKLFEITAIQMEGLCARDTEVNTEASECLKVLINSIMKIISTIKKVKSEQLHQSVCTRKRHRRFKQVAIKKGVCLRKSFRSIYRLYRYCLNPE</sequence>
<protein>
    <submittedName>
        <fullName evidence="1">Lysosomal-trafficking regulator</fullName>
    </submittedName>
</protein>
<gene>
    <name evidence="1" type="ORF">NXF25_002975</name>
</gene>
<reference evidence="1 2" key="1">
    <citation type="journal article" date="2024" name="Proc. Natl. Acad. Sci. U.S.A.">
        <title>The genetic regulatory architecture and epigenomic basis for age-related changes in rattlesnake venom.</title>
        <authorList>
            <person name="Hogan M.P."/>
            <person name="Holding M.L."/>
            <person name="Nystrom G.S."/>
            <person name="Colston T.J."/>
            <person name="Bartlett D.A."/>
            <person name="Mason A.J."/>
            <person name="Ellsworth S.A."/>
            <person name="Rautsaw R.M."/>
            <person name="Lawrence K.C."/>
            <person name="Strickland J.L."/>
            <person name="He B."/>
            <person name="Fraser P."/>
            <person name="Margres M.J."/>
            <person name="Gilbert D.M."/>
            <person name="Gibbs H.L."/>
            <person name="Parkinson C.L."/>
            <person name="Rokyta D.R."/>
        </authorList>
    </citation>
    <scope>NUCLEOTIDE SEQUENCE [LARGE SCALE GENOMIC DNA]</scope>
    <source>
        <strain evidence="1">DRR0105</strain>
    </source>
</reference>
<comment type="caution">
    <text evidence="1">The sequence shown here is derived from an EMBL/GenBank/DDBJ whole genome shotgun (WGS) entry which is preliminary data.</text>
</comment>
<evidence type="ECO:0000313" key="1">
    <source>
        <dbReference type="EMBL" id="KAK9411800.1"/>
    </source>
</evidence>